<comment type="caution">
    <text evidence="1">The sequence shown here is derived from an EMBL/GenBank/DDBJ whole genome shotgun (WGS) entry which is preliminary data.</text>
</comment>
<accession>A0A368NQW1</accession>
<dbReference type="EMBL" id="QPID01000001">
    <property type="protein sequence ID" value="RCU52536.1"/>
    <property type="molecule type" value="Genomic_DNA"/>
</dbReference>
<organism evidence="1 2">
    <name type="scientific">Corallincola holothuriorum</name>
    <dbReference type="NCBI Taxonomy" id="2282215"/>
    <lineage>
        <taxon>Bacteria</taxon>
        <taxon>Pseudomonadati</taxon>
        <taxon>Pseudomonadota</taxon>
        <taxon>Gammaproteobacteria</taxon>
        <taxon>Alteromonadales</taxon>
        <taxon>Psychromonadaceae</taxon>
        <taxon>Corallincola</taxon>
    </lineage>
</organism>
<sequence>MDNNEVINKLKTPEALEALYHSSPKQFAQQLAAALVVQPASETLQVWQARLSYQNAPKPTSTNDVHPIK</sequence>
<evidence type="ECO:0000313" key="1">
    <source>
        <dbReference type="EMBL" id="RCU52536.1"/>
    </source>
</evidence>
<protein>
    <submittedName>
        <fullName evidence="1">Uncharacterized protein</fullName>
    </submittedName>
</protein>
<name>A0A368NQW1_9GAMM</name>
<keyword evidence="2" id="KW-1185">Reference proteome</keyword>
<dbReference type="AlphaFoldDB" id="A0A368NQW1"/>
<evidence type="ECO:0000313" key="2">
    <source>
        <dbReference type="Proteomes" id="UP000252558"/>
    </source>
</evidence>
<dbReference type="RefSeq" id="WP_114336444.1">
    <property type="nucleotide sequence ID" value="NZ_QPID01000001.1"/>
</dbReference>
<dbReference type="Proteomes" id="UP000252558">
    <property type="component" value="Unassembled WGS sequence"/>
</dbReference>
<gene>
    <name evidence="1" type="ORF">DU002_00775</name>
</gene>
<proteinExistence type="predicted"/>
<reference evidence="1 2" key="1">
    <citation type="submission" date="2018-07" db="EMBL/GenBank/DDBJ databases">
        <title>Corallincola holothuriorum sp. nov., a new facultative anaerobe isolated from sea cucumber Apostichopus japonicus.</title>
        <authorList>
            <person name="Xia H."/>
        </authorList>
    </citation>
    <scope>NUCLEOTIDE SEQUENCE [LARGE SCALE GENOMIC DNA]</scope>
    <source>
        <strain evidence="1 2">C4</strain>
    </source>
</reference>